<dbReference type="WBParaSite" id="GPUH_0002225701-mRNA-1">
    <property type="protein sequence ID" value="GPUH_0002225701-mRNA-1"/>
    <property type="gene ID" value="GPUH_0002225701"/>
</dbReference>
<dbReference type="PANTHER" id="PTHR46320:SF1">
    <property type="entry name" value="GLYCEROPHOSPHODIESTER PHOSPHODIESTERASE 1"/>
    <property type="match status" value="1"/>
</dbReference>
<dbReference type="GO" id="GO:0006644">
    <property type="term" value="P:phospholipid metabolic process"/>
    <property type="evidence" value="ECO:0007669"/>
    <property type="project" value="TreeGrafter"/>
</dbReference>
<name>A0A183EMN9_9BILA</name>
<dbReference type="InterPro" id="IPR017946">
    <property type="entry name" value="PLC-like_Pdiesterase_TIM-brl"/>
</dbReference>
<dbReference type="InterPro" id="IPR030395">
    <property type="entry name" value="GP_PDE_dom"/>
</dbReference>
<dbReference type="PROSITE" id="PS51704">
    <property type="entry name" value="GP_PDE"/>
    <property type="match status" value="1"/>
</dbReference>
<dbReference type="EMBL" id="UYRT01094566">
    <property type="protein sequence ID" value="VDN39690.1"/>
    <property type="molecule type" value="Genomic_DNA"/>
</dbReference>
<dbReference type="GO" id="GO:0006580">
    <property type="term" value="P:ethanolamine metabolic process"/>
    <property type="evidence" value="ECO:0007669"/>
    <property type="project" value="TreeGrafter"/>
</dbReference>
<protein>
    <submittedName>
        <fullName evidence="4">GP-PDE domain-containing protein</fullName>
    </submittedName>
</protein>
<dbReference type="Proteomes" id="UP000271098">
    <property type="component" value="Unassembled WGS sequence"/>
</dbReference>
<dbReference type="OrthoDB" id="197419at2759"/>
<dbReference type="GO" id="GO:0008889">
    <property type="term" value="F:glycerophosphodiester phosphodiesterase activity"/>
    <property type="evidence" value="ECO:0007669"/>
    <property type="project" value="TreeGrafter"/>
</dbReference>
<feature type="domain" description="GP-PDE" evidence="1">
    <location>
        <begin position="8"/>
        <end position="138"/>
    </location>
</feature>
<evidence type="ECO:0000313" key="3">
    <source>
        <dbReference type="Proteomes" id="UP000271098"/>
    </source>
</evidence>
<dbReference type="PANTHER" id="PTHR46320">
    <property type="entry name" value="GLYCEROPHOSPHODIESTER PHOSPHODIESTERASE 1"/>
    <property type="match status" value="1"/>
</dbReference>
<dbReference type="Gene3D" id="3.20.20.190">
    <property type="entry name" value="Phosphatidylinositol (PI) phosphodiesterase"/>
    <property type="match status" value="1"/>
</dbReference>
<dbReference type="AlphaFoldDB" id="A0A183EMN9"/>
<reference evidence="2 3" key="2">
    <citation type="submission" date="2018-11" db="EMBL/GenBank/DDBJ databases">
        <authorList>
            <consortium name="Pathogen Informatics"/>
        </authorList>
    </citation>
    <scope>NUCLEOTIDE SEQUENCE [LARGE SCALE GENOMIC DNA]</scope>
</reference>
<keyword evidence="3" id="KW-1185">Reference proteome</keyword>
<reference evidence="4" key="1">
    <citation type="submission" date="2016-06" db="UniProtKB">
        <authorList>
            <consortium name="WormBaseParasite"/>
        </authorList>
    </citation>
    <scope>IDENTIFICATION</scope>
</reference>
<dbReference type="SUPFAM" id="SSF51695">
    <property type="entry name" value="PLC-like phosphodiesterases"/>
    <property type="match status" value="1"/>
</dbReference>
<dbReference type="GO" id="GO:0070291">
    <property type="term" value="P:N-acylethanolamine metabolic process"/>
    <property type="evidence" value="ECO:0007669"/>
    <property type="project" value="TreeGrafter"/>
</dbReference>
<gene>
    <name evidence="2" type="ORF">GPUH_LOCUS22230</name>
</gene>
<evidence type="ECO:0000313" key="4">
    <source>
        <dbReference type="WBParaSite" id="GPUH_0002225701-mRNA-1"/>
    </source>
</evidence>
<evidence type="ECO:0000259" key="1">
    <source>
        <dbReference type="PROSITE" id="PS51704"/>
    </source>
</evidence>
<proteinExistence type="predicted"/>
<dbReference type="Pfam" id="PF03009">
    <property type="entry name" value="GDPD"/>
    <property type="match status" value="1"/>
</dbReference>
<organism evidence="4">
    <name type="scientific">Gongylonema pulchrum</name>
    <dbReference type="NCBI Taxonomy" id="637853"/>
    <lineage>
        <taxon>Eukaryota</taxon>
        <taxon>Metazoa</taxon>
        <taxon>Ecdysozoa</taxon>
        <taxon>Nematoda</taxon>
        <taxon>Chromadorea</taxon>
        <taxon>Rhabditida</taxon>
        <taxon>Spirurina</taxon>
        <taxon>Spiruromorpha</taxon>
        <taxon>Spiruroidea</taxon>
        <taxon>Gongylonematidae</taxon>
        <taxon>Gongylonema</taxon>
    </lineage>
</organism>
<accession>A0A183EMN9</accession>
<sequence>AAEFFDGFYVGGHRGSPAIAPENTIESFEKAKLSKTDLVEFDLTLTKDGTVVIIHDSDLMRTCGEPGLVASFTFEELKTKNAGKTFCNNRSQSKIYRIPTLKAAVEYCCENNMKMLFDVKDFSGEVRAVSLTLNALIS</sequence>
<dbReference type="GO" id="GO:0005886">
    <property type="term" value="C:plasma membrane"/>
    <property type="evidence" value="ECO:0007669"/>
    <property type="project" value="TreeGrafter"/>
</dbReference>
<evidence type="ECO:0000313" key="2">
    <source>
        <dbReference type="EMBL" id="VDN39690.1"/>
    </source>
</evidence>